<organism evidence="1 2">
    <name type="scientific">Sistotremastrum niveocremeum HHB9708</name>
    <dbReference type="NCBI Taxonomy" id="1314777"/>
    <lineage>
        <taxon>Eukaryota</taxon>
        <taxon>Fungi</taxon>
        <taxon>Dikarya</taxon>
        <taxon>Basidiomycota</taxon>
        <taxon>Agaricomycotina</taxon>
        <taxon>Agaricomycetes</taxon>
        <taxon>Sistotremastrales</taxon>
        <taxon>Sistotremastraceae</taxon>
        <taxon>Sertulicium</taxon>
        <taxon>Sertulicium niveocremeum</taxon>
    </lineage>
</organism>
<evidence type="ECO:0000313" key="1">
    <source>
        <dbReference type="EMBL" id="KZS96651.1"/>
    </source>
</evidence>
<dbReference type="Proteomes" id="UP000076722">
    <property type="component" value="Unassembled WGS sequence"/>
</dbReference>
<sequence>MRWQVIVLVQSRRRNRRPLGNIRPCTEALLRAFEAEKARCLGENIVSVVESIIGDSKEIILNGLSEFMTNISSSTVNPGALCQIFMILTDPLPTDIDLSPLLNYFCQFPESFSSFEASDRIIAYLENNILRISNHAAGRQILEQLVSAHSSLDDSVKVWSRDAIKRKSRAEGLLDEFDRFASIARLRDSQSGSEIILQNSSRTTQENSARLPRCSSAVVRDCTPETSEAAGSRSIVTSGFCQANDCPSLPLNSKLSNSTHTAFTNSSTAPFPAVFAISPALETGRNSCKQLG</sequence>
<evidence type="ECO:0000313" key="2">
    <source>
        <dbReference type="Proteomes" id="UP000076722"/>
    </source>
</evidence>
<gene>
    <name evidence="1" type="ORF">SISNIDRAFT_282258</name>
</gene>
<reference evidence="1 2" key="1">
    <citation type="journal article" date="2016" name="Mol. Biol. Evol.">
        <title>Comparative Genomics of Early-Diverging Mushroom-Forming Fungi Provides Insights into the Origins of Lignocellulose Decay Capabilities.</title>
        <authorList>
            <person name="Nagy L.G."/>
            <person name="Riley R."/>
            <person name="Tritt A."/>
            <person name="Adam C."/>
            <person name="Daum C."/>
            <person name="Floudas D."/>
            <person name="Sun H."/>
            <person name="Yadav J.S."/>
            <person name="Pangilinan J."/>
            <person name="Larsson K.H."/>
            <person name="Matsuura K."/>
            <person name="Barry K."/>
            <person name="Labutti K."/>
            <person name="Kuo R."/>
            <person name="Ohm R.A."/>
            <person name="Bhattacharya S.S."/>
            <person name="Shirouzu T."/>
            <person name="Yoshinaga Y."/>
            <person name="Martin F.M."/>
            <person name="Grigoriev I.V."/>
            <person name="Hibbett D.S."/>
        </authorList>
    </citation>
    <scope>NUCLEOTIDE SEQUENCE [LARGE SCALE GENOMIC DNA]</scope>
    <source>
        <strain evidence="1 2">HHB9708</strain>
    </source>
</reference>
<proteinExistence type="predicted"/>
<dbReference type="AlphaFoldDB" id="A0A164Y7C8"/>
<dbReference type="EMBL" id="KV419398">
    <property type="protein sequence ID" value="KZS96651.1"/>
    <property type="molecule type" value="Genomic_DNA"/>
</dbReference>
<keyword evidence="2" id="KW-1185">Reference proteome</keyword>
<protein>
    <submittedName>
        <fullName evidence="1">Uncharacterized protein</fullName>
    </submittedName>
</protein>
<name>A0A164Y7C8_9AGAM</name>
<accession>A0A164Y7C8</accession>